<dbReference type="EMBL" id="CP003372">
    <property type="protein sequence ID" value="AGB30740.1"/>
    <property type="molecule type" value="Genomic_DNA"/>
</dbReference>
<sequence>MGWKPNRTRRTWLASCASTVAGVSVLAGCTSDSSETNEDEPENDDALSADTWPMYGVDPQNTGYHPTATGPTSEDVTAKLLLESNGTVSDSPAVIGDTLYTAADNQLYAINTETGENEWRSDFPDIRGAYPAISDNRIYVGMNEGIATVNRNNGNLIWQNSVGISNVCPVVDSGAVIASENLLLYQFDIDNGEETIIHNLRDDNLGRPYTSIPAYDDGSVYFAGEHVLYSVNAKNGSVEWTFENPEGKSMGECNPATDGENIYISGADKRLYTIDTEDGTQKWSIKTKSETPQSPSLANGILYVVASDGVLSGGGSWLLAIDTKKEEVIWEDSLQSNINYKPVISNSSVYHANSRQVLAYDRETGDRRWKIDEFNEPIAGPPTISDDHAFISLKSGEIYLIT</sequence>
<feature type="domain" description="Pyrrolo-quinoline quinone repeat" evidence="2">
    <location>
        <begin position="88"/>
        <end position="197"/>
    </location>
</feature>
<feature type="region of interest" description="Disordered" evidence="1">
    <location>
        <begin position="30"/>
        <end position="50"/>
    </location>
</feature>
<proteinExistence type="predicted"/>
<dbReference type="InterPro" id="IPR018391">
    <property type="entry name" value="PQQ_b-propeller_rpt"/>
</dbReference>
<dbReference type="Gene3D" id="2.40.128.630">
    <property type="match status" value="1"/>
</dbReference>
<dbReference type="HOGENOM" id="CLU_027480_4_2_2"/>
<dbReference type="InterPro" id="IPR011047">
    <property type="entry name" value="Quinoprotein_ADH-like_sf"/>
</dbReference>
<dbReference type="InterPro" id="IPR015943">
    <property type="entry name" value="WD40/YVTN_repeat-like_dom_sf"/>
</dbReference>
<name>L0JGT4_NATP1</name>
<evidence type="ECO:0000256" key="1">
    <source>
        <dbReference type="SAM" id="MobiDB-lite"/>
    </source>
</evidence>
<organism evidence="3 4">
    <name type="scientific">Natrinema pellirubrum (strain DSM 15624 / CIP 106293 / JCM 10476 / NCIMB 786 / 157)</name>
    <dbReference type="NCBI Taxonomy" id="797303"/>
    <lineage>
        <taxon>Archaea</taxon>
        <taxon>Methanobacteriati</taxon>
        <taxon>Methanobacteriota</taxon>
        <taxon>Stenosarchaea group</taxon>
        <taxon>Halobacteria</taxon>
        <taxon>Halobacteriales</taxon>
        <taxon>Natrialbaceae</taxon>
        <taxon>Natrinema</taxon>
    </lineage>
</organism>
<evidence type="ECO:0000313" key="4">
    <source>
        <dbReference type="Proteomes" id="UP000010843"/>
    </source>
</evidence>
<dbReference type="PANTHER" id="PTHR34512:SF30">
    <property type="entry name" value="OUTER MEMBRANE PROTEIN ASSEMBLY FACTOR BAMB"/>
    <property type="match status" value="1"/>
</dbReference>
<dbReference type="Pfam" id="PF13360">
    <property type="entry name" value="PQQ_2"/>
    <property type="match status" value="2"/>
</dbReference>
<dbReference type="SMART" id="SM00564">
    <property type="entry name" value="PQQ"/>
    <property type="match status" value="7"/>
</dbReference>
<dbReference type="STRING" id="797303.Natpe_0823"/>
<accession>L0JGT4</accession>
<dbReference type="SUPFAM" id="SSF50998">
    <property type="entry name" value="Quinoprotein alcohol dehydrogenase-like"/>
    <property type="match status" value="1"/>
</dbReference>
<evidence type="ECO:0000259" key="2">
    <source>
        <dbReference type="Pfam" id="PF13360"/>
    </source>
</evidence>
<dbReference type="Proteomes" id="UP000010843">
    <property type="component" value="Chromosome"/>
</dbReference>
<dbReference type="KEGG" id="npe:Natpe_0823"/>
<feature type="domain" description="Pyrrolo-quinoline quinone repeat" evidence="2">
    <location>
        <begin position="205"/>
        <end position="401"/>
    </location>
</feature>
<protein>
    <submittedName>
        <fullName evidence="3">WD40-like repeat protein</fullName>
    </submittedName>
</protein>
<dbReference type="PANTHER" id="PTHR34512">
    <property type="entry name" value="CELL SURFACE PROTEIN"/>
    <property type="match status" value="1"/>
</dbReference>
<dbReference type="eggNOG" id="arCOG02556">
    <property type="taxonomic scope" value="Archaea"/>
</dbReference>
<reference evidence="4" key="1">
    <citation type="submission" date="2012-02" db="EMBL/GenBank/DDBJ databases">
        <title>Complete sequence of chromosome of Natrinema pellirubrum DSM 15624.</title>
        <authorList>
            <person name="Lucas S."/>
            <person name="Han J."/>
            <person name="Lapidus A."/>
            <person name="Cheng J.-F."/>
            <person name="Goodwin L."/>
            <person name="Pitluck S."/>
            <person name="Peters L."/>
            <person name="Teshima H."/>
            <person name="Detter J.C."/>
            <person name="Han C."/>
            <person name="Tapia R."/>
            <person name="Land M."/>
            <person name="Hauser L."/>
            <person name="Kyrpides N."/>
            <person name="Ivanova N."/>
            <person name="Pagani I."/>
            <person name="Sproer C."/>
            <person name="Anderson I."/>
            <person name="Woyke T."/>
        </authorList>
    </citation>
    <scope>NUCLEOTIDE SEQUENCE [LARGE SCALE GENOMIC DNA]</scope>
    <source>
        <strain evidence="4">DSM 15624 / JCM 10476 / NCIMB 786</strain>
    </source>
</reference>
<dbReference type="PROSITE" id="PS51257">
    <property type="entry name" value="PROKAR_LIPOPROTEIN"/>
    <property type="match status" value="1"/>
</dbReference>
<dbReference type="Gene3D" id="2.130.10.10">
    <property type="entry name" value="YVTN repeat-like/Quinoprotein amine dehydrogenase"/>
    <property type="match status" value="1"/>
</dbReference>
<gene>
    <name evidence="3" type="ordered locus">Natpe_0823</name>
</gene>
<feature type="compositionally biased region" description="Acidic residues" evidence="1">
    <location>
        <begin position="35"/>
        <end position="47"/>
    </location>
</feature>
<dbReference type="Gene3D" id="2.40.10.480">
    <property type="match status" value="1"/>
</dbReference>
<evidence type="ECO:0000313" key="3">
    <source>
        <dbReference type="EMBL" id="AGB30740.1"/>
    </source>
</evidence>
<dbReference type="InterPro" id="IPR002372">
    <property type="entry name" value="PQQ_rpt_dom"/>
</dbReference>
<dbReference type="AlphaFoldDB" id="L0JGT4"/>